<feature type="domain" description="DUF4116" evidence="1">
    <location>
        <begin position="115"/>
        <end position="164"/>
    </location>
</feature>
<reference evidence="2" key="1">
    <citation type="journal article" date="2007" name="Proc. Natl. Acad. Sci. U.S.A.">
        <title>Spliced leader RNA trans-splicing in dinoflagellates.</title>
        <authorList>
            <person name="Zhang H."/>
            <person name="Hou Y."/>
            <person name="Miranda L."/>
            <person name="Campbell D.A."/>
            <person name="Sturm N.R."/>
            <person name="Gaasterland T."/>
            <person name="Lin S."/>
        </authorList>
    </citation>
    <scope>NUCLEOTIDE SEQUENCE</scope>
</reference>
<organism evidence="2">
    <name type="scientific">Pfiesteria piscicida</name>
    <name type="common">Phantom dinoflagellate</name>
    <dbReference type="NCBI Taxonomy" id="71001"/>
    <lineage>
        <taxon>Eukaryota</taxon>
        <taxon>Sar</taxon>
        <taxon>Alveolata</taxon>
        <taxon>Dinophyceae</taxon>
        <taxon>Peridiniales</taxon>
        <taxon>Pfiesteriaceae</taxon>
        <taxon>Pfiesteria</taxon>
    </lineage>
</organism>
<accession>A3E3S5</accession>
<evidence type="ECO:0000259" key="1">
    <source>
        <dbReference type="Pfam" id="PF13475"/>
    </source>
</evidence>
<dbReference type="AlphaFoldDB" id="A3E3S5"/>
<dbReference type="EMBL" id="DQ864927">
    <property type="protein sequence ID" value="ABI14342.1"/>
    <property type="molecule type" value="mRNA"/>
</dbReference>
<name>A3E3S5_PFIPI</name>
<evidence type="ECO:0000313" key="2">
    <source>
        <dbReference type="EMBL" id="ABI14342.1"/>
    </source>
</evidence>
<dbReference type="Pfam" id="PF13475">
    <property type="entry name" value="DUF4116"/>
    <property type="match status" value="2"/>
</dbReference>
<feature type="domain" description="DUF4116" evidence="1">
    <location>
        <begin position="42"/>
        <end position="86"/>
    </location>
</feature>
<sequence length="298" mass="32457">MGNRVAQHRRCAAKEAVALQSSSAPSTVDPLGAAAGDLIVEECVLQAIEHDAAVLQRVPHRLLEDPSFMLEAVSRNVIAAAFAHQKLLGDPSFVVAAAHLCAGSFLFADGSLCTDRDFMLEVVRHFGGLLLARASAELLHDRELVFEAAIRNGHSFRLAAFELKCDAALVLDIVQRQPCAWLYADDRLRRSRVCTREVLCRNPAVVAYIVPEFVGAILDDADGDFVVLHDEERQLPFFDNVACSSTSAFSVGMPDHRTTLRFTVFYDGDVPSTYEVDVDPECVDVQGDTALPLACASL</sequence>
<proteinExistence type="evidence at transcript level"/>
<protein>
    <recommendedName>
        <fullName evidence="1">DUF4116 domain-containing protein</fullName>
    </recommendedName>
</protein>
<dbReference type="InterPro" id="IPR025197">
    <property type="entry name" value="DUF4116"/>
</dbReference>